<dbReference type="AlphaFoldDB" id="A0A315V726"/>
<evidence type="ECO:0000313" key="8">
    <source>
        <dbReference type="EMBL" id="PWA19179.1"/>
    </source>
</evidence>
<keyword evidence="4" id="KW-0472">Membrane</keyword>
<accession>A0A315V726</accession>
<dbReference type="GO" id="GO:0030425">
    <property type="term" value="C:dendrite"/>
    <property type="evidence" value="ECO:0007669"/>
    <property type="project" value="TreeGrafter"/>
</dbReference>
<evidence type="ECO:0000256" key="4">
    <source>
        <dbReference type="ARBA" id="ARBA00023136"/>
    </source>
</evidence>
<keyword evidence="5" id="KW-0675">Receptor</keyword>
<comment type="subcellular location">
    <subcellularLocation>
        <location evidence="1">Membrane</location>
        <topology evidence="1">Single-pass membrane protein</topology>
    </subcellularLocation>
</comment>
<evidence type="ECO:0000256" key="1">
    <source>
        <dbReference type="ARBA" id="ARBA00004167"/>
    </source>
</evidence>
<gene>
    <name evidence="8" type="ORF">CCH79_00019730</name>
</gene>
<evidence type="ECO:0000259" key="7">
    <source>
        <dbReference type="PROSITE" id="PS51550"/>
    </source>
</evidence>
<dbReference type="InterPro" id="IPR050449">
    <property type="entry name" value="Ephrin_rcpt_TKs"/>
</dbReference>
<evidence type="ECO:0000256" key="6">
    <source>
        <dbReference type="SAM" id="MobiDB-lite"/>
    </source>
</evidence>
<dbReference type="InterPro" id="IPR001090">
    <property type="entry name" value="Ephrin_rcpt_lig-bd_dom"/>
</dbReference>
<keyword evidence="9" id="KW-1185">Reference proteome</keyword>
<dbReference type="GO" id="GO:0005005">
    <property type="term" value="F:transmembrane-ephrin receptor activity"/>
    <property type="evidence" value="ECO:0007669"/>
    <property type="project" value="TreeGrafter"/>
</dbReference>
<dbReference type="SUPFAM" id="SSF49785">
    <property type="entry name" value="Galactose-binding domain-like"/>
    <property type="match status" value="1"/>
</dbReference>
<dbReference type="PROSITE" id="PS51550">
    <property type="entry name" value="EPH_LBD"/>
    <property type="match status" value="1"/>
</dbReference>
<dbReference type="SMART" id="SM00615">
    <property type="entry name" value="EPH_lbd"/>
    <property type="match status" value="1"/>
</dbReference>
<dbReference type="PROSITE" id="PS51257">
    <property type="entry name" value="PROKAR_LIPOPROTEIN"/>
    <property type="match status" value="1"/>
</dbReference>
<dbReference type="Proteomes" id="UP000250572">
    <property type="component" value="Unassembled WGS sequence"/>
</dbReference>
<dbReference type="GO" id="GO:0005886">
    <property type="term" value="C:plasma membrane"/>
    <property type="evidence" value="ECO:0007669"/>
    <property type="project" value="TreeGrafter"/>
</dbReference>
<feature type="region of interest" description="Disordered" evidence="6">
    <location>
        <begin position="118"/>
        <end position="182"/>
    </location>
</feature>
<proteinExistence type="predicted"/>
<dbReference type="PANTHER" id="PTHR46877:SF19">
    <property type="entry name" value="RECEPTOR PROTEIN-TYROSINE KINASE"/>
    <property type="match status" value="1"/>
</dbReference>
<protein>
    <recommendedName>
        <fullName evidence="7">Eph LBD domain-containing protein</fullName>
    </recommendedName>
</protein>
<evidence type="ECO:0000313" key="9">
    <source>
        <dbReference type="Proteomes" id="UP000250572"/>
    </source>
</evidence>
<evidence type="ECO:0000256" key="2">
    <source>
        <dbReference type="ARBA" id="ARBA00022741"/>
    </source>
</evidence>
<dbReference type="Gene3D" id="2.60.120.260">
    <property type="entry name" value="Galactose-binding domain-like"/>
    <property type="match status" value="1"/>
</dbReference>
<dbReference type="STRING" id="33528.ENSGAFP00000030295"/>
<sequence>MAYRLPISPAPVQTNRLLSQSQTVIGHVLGGASCEDPPTPLRCSGRTSGLRCRSQSPPQPAAVPGGERDKAGSGGWREPDEGAGPRLGCRPGLSASILKSFSPKFNSSCAEYSRRSRTASRQLFPAAPPLPDRRLRSNEAGTTGPPGAQLTSPTVDRAAPDGDFQRGAMESGQRAEAGRGRASPRGLPGLLVLLGCCWFCWAEEEVLMNTKLETSDLRWTNHPADDQQWEELSGLDEDANSVRTFQICTPSSPASYWLRTRWIPRRAATTLYVEIRWVEPPSGLRRQEVV</sequence>
<evidence type="ECO:0000256" key="3">
    <source>
        <dbReference type="ARBA" id="ARBA00022840"/>
    </source>
</evidence>
<name>A0A315V726_GAMAF</name>
<comment type="caution">
    <text evidence="8">The sequence shown here is derived from an EMBL/GenBank/DDBJ whole genome shotgun (WGS) entry which is preliminary data.</text>
</comment>
<reference evidence="8 9" key="1">
    <citation type="journal article" date="2018" name="G3 (Bethesda)">
        <title>A High-Quality Reference Genome for the Invasive Mosquitofish Gambusia affinis Using a Chicago Library.</title>
        <authorList>
            <person name="Hoffberg S.L."/>
            <person name="Troendle N.J."/>
            <person name="Glenn T.C."/>
            <person name="Mahmud O."/>
            <person name="Louha S."/>
            <person name="Chalopin D."/>
            <person name="Bennetzen J.L."/>
            <person name="Mauricio R."/>
        </authorList>
    </citation>
    <scope>NUCLEOTIDE SEQUENCE [LARGE SCALE GENOMIC DNA]</scope>
    <source>
        <strain evidence="8">NE01/NJP1002.9</strain>
        <tissue evidence="8">Muscle</tissue>
    </source>
</reference>
<dbReference type="Pfam" id="PF01404">
    <property type="entry name" value="Ephrin_lbd"/>
    <property type="match status" value="1"/>
</dbReference>
<organism evidence="8 9">
    <name type="scientific">Gambusia affinis</name>
    <name type="common">Western mosquitofish</name>
    <name type="synonym">Heterandria affinis</name>
    <dbReference type="NCBI Taxonomy" id="33528"/>
    <lineage>
        <taxon>Eukaryota</taxon>
        <taxon>Metazoa</taxon>
        <taxon>Chordata</taxon>
        <taxon>Craniata</taxon>
        <taxon>Vertebrata</taxon>
        <taxon>Euteleostomi</taxon>
        <taxon>Actinopterygii</taxon>
        <taxon>Neopterygii</taxon>
        <taxon>Teleostei</taxon>
        <taxon>Neoteleostei</taxon>
        <taxon>Acanthomorphata</taxon>
        <taxon>Ovalentaria</taxon>
        <taxon>Atherinomorphae</taxon>
        <taxon>Cyprinodontiformes</taxon>
        <taxon>Poeciliidae</taxon>
        <taxon>Poeciliinae</taxon>
        <taxon>Gambusia</taxon>
    </lineage>
</organism>
<feature type="region of interest" description="Disordered" evidence="6">
    <location>
        <begin position="45"/>
        <end position="89"/>
    </location>
</feature>
<dbReference type="PANTHER" id="PTHR46877">
    <property type="entry name" value="EPH RECEPTOR A5"/>
    <property type="match status" value="1"/>
</dbReference>
<evidence type="ECO:0000256" key="5">
    <source>
        <dbReference type="ARBA" id="ARBA00023170"/>
    </source>
</evidence>
<dbReference type="EMBL" id="NHOQ01002169">
    <property type="protein sequence ID" value="PWA19179.1"/>
    <property type="molecule type" value="Genomic_DNA"/>
</dbReference>
<feature type="domain" description="Eph LBD" evidence="7">
    <location>
        <begin position="204"/>
        <end position="290"/>
    </location>
</feature>
<dbReference type="GO" id="GO:0007411">
    <property type="term" value="P:axon guidance"/>
    <property type="evidence" value="ECO:0007669"/>
    <property type="project" value="TreeGrafter"/>
</dbReference>
<dbReference type="InterPro" id="IPR008979">
    <property type="entry name" value="Galactose-bd-like_sf"/>
</dbReference>
<keyword evidence="2" id="KW-0547">Nucleotide-binding</keyword>
<keyword evidence="3" id="KW-0067">ATP-binding</keyword>
<dbReference type="GO" id="GO:0005524">
    <property type="term" value="F:ATP binding"/>
    <property type="evidence" value="ECO:0007669"/>
    <property type="project" value="UniProtKB-KW"/>
</dbReference>